<dbReference type="InterPro" id="IPR003018">
    <property type="entry name" value="GAF"/>
</dbReference>
<dbReference type="RefSeq" id="WP_232423874.1">
    <property type="nucleotide sequence ID" value="NZ_AEMG01000003.1"/>
</dbReference>
<feature type="domain" description="PAC" evidence="11">
    <location>
        <begin position="488"/>
        <end position="538"/>
    </location>
</feature>
<dbReference type="SUPFAM" id="SSF52172">
    <property type="entry name" value="CheY-like"/>
    <property type="match status" value="1"/>
</dbReference>
<dbReference type="SMART" id="SM00388">
    <property type="entry name" value="HisKA"/>
    <property type="match status" value="1"/>
</dbReference>
<dbReference type="PANTHER" id="PTHR43304:SF1">
    <property type="entry name" value="PAC DOMAIN-CONTAINING PROTEIN"/>
    <property type="match status" value="1"/>
</dbReference>
<dbReference type="EMBL" id="FRAN01000005">
    <property type="protein sequence ID" value="SHL21262.1"/>
    <property type="molecule type" value="Genomic_DNA"/>
</dbReference>
<dbReference type="InterPro" id="IPR004358">
    <property type="entry name" value="Sig_transdc_His_kin-like_C"/>
</dbReference>
<dbReference type="InterPro" id="IPR001610">
    <property type="entry name" value="PAC"/>
</dbReference>
<dbReference type="SUPFAM" id="SSF55781">
    <property type="entry name" value="GAF domain-like"/>
    <property type="match status" value="1"/>
</dbReference>
<dbReference type="SUPFAM" id="SSF55785">
    <property type="entry name" value="PYP-like sensor domain (PAS domain)"/>
    <property type="match status" value="2"/>
</dbReference>
<dbReference type="GO" id="GO:0006355">
    <property type="term" value="P:regulation of DNA-templated transcription"/>
    <property type="evidence" value="ECO:0007669"/>
    <property type="project" value="InterPro"/>
</dbReference>
<evidence type="ECO:0000256" key="7">
    <source>
        <dbReference type="SAM" id="Coils"/>
    </source>
</evidence>
<dbReference type="InterPro" id="IPR000014">
    <property type="entry name" value="PAS"/>
</dbReference>
<dbReference type="SUPFAM" id="SSF55874">
    <property type="entry name" value="ATPase domain of HSP90 chaperone/DNA topoisomerase II/histidine kinase"/>
    <property type="match status" value="1"/>
</dbReference>
<dbReference type="InterPro" id="IPR035965">
    <property type="entry name" value="PAS-like_dom_sf"/>
</dbReference>
<dbReference type="NCBIfam" id="TIGR00229">
    <property type="entry name" value="sensory_box"/>
    <property type="match status" value="2"/>
</dbReference>
<evidence type="ECO:0000313" key="12">
    <source>
        <dbReference type="EMBL" id="SHL21262.1"/>
    </source>
</evidence>
<reference evidence="13" key="1">
    <citation type="submission" date="2016-11" db="EMBL/GenBank/DDBJ databases">
        <authorList>
            <person name="Varghese N."/>
            <person name="Submissions S."/>
        </authorList>
    </citation>
    <scope>NUCLEOTIDE SEQUENCE [LARGE SCALE GENOMIC DNA]</scope>
    <source>
        <strain evidence="13">DX253</strain>
    </source>
</reference>
<protein>
    <recommendedName>
        <fullName evidence="2">histidine kinase</fullName>
        <ecNumber evidence="2">2.7.13.3</ecNumber>
    </recommendedName>
</protein>
<dbReference type="Pfam" id="PF00512">
    <property type="entry name" value="HisKA"/>
    <property type="match status" value="1"/>
</dbReference>
<dbReference type="PROSITE" id="PS50109">
    <property type="entry name" value="HIS_KIN"/>
    <property type="match status" value="1"/>
</dbReference>
<evidence type="ECO:0000256" key="3">
    <source>
        <dbReference type="ARBA" id="ARBA00022553"/>
    </source>
</evidence>
<keyword evidence="7" id="KW-0175">Coiled coil</keyword>
<dbReference type="Pfam" id="PF00072">
    <property type="entry name" value="Response_reg"/>
    <property type="match status" value="1"/>
</dbReference>
<evidence type="ECO:0000259" key="10">
    <source>
        <dbReference type="PROSITE" id="PS50112"/>
    </source>
</evidence>
<feature type="domain" description="Histidine kinase" evidence="8">
    <location>
        <begin position="549"/>
        <end position="739"/>
    </location>
</feature>
<dbReference type="InterPro" id="IPR001789">
    <property type="entry name" value="Sig_transdc_resp-reg_receiver"/>
</dbReference>
<feature type="domain" description="PAS" evidence="10">
    <location>
        <begin position="416"/>
        <end position="475"/>
    </location>
</feature>
<dbReference type="InterPro" id="IPR005467">
    <property type="entry name" value="His_kinase_dom"/>
</dbReference>
<evidence type="ECO:0000256" key="4">
    <source>
        <dbReference type="ARBA" id="ARBA00022679"/>
    </source>
</evidence>
<dbReference type="CDD" id="cd00156">
    <property type="entry name" value="REC"/>
    <property type="match status" value="1"/>
</dbReference>
<dbReference type="CDD" id="cd00130">
    <property type="entry name" value="PAS"/>
    <property type="match status" value="2"/>
</dbReference>
<keyword evidence="5" id="KW-0418">Kinase</keyword>
<dbReference type="InterPro" id="IPR000700">
    <property type="entry name" value="PAS-assoc_C"/>
</dbReference>
<dbReference type="InterPro" id="IPR011006">
    <property type="entry name" value="CheY-like_superfamily"/>
</dbReference>
<organism evidence="12 13">
    <name type="scientific">Haladaptatus paucihalophilus DX253</name>
    <dbReference type="NCBI Taxonomy" id="797209"/>
    <lineage>
        <taxon>Archaea</taxon>
        <taxon>Methanobacteriati</taxon>
        <taxon>Methanobacteriota</taxon>
        <taxon>Stenosarchaea group</taxon>
        <taxon>Halobacteria</taxon>
        <taxon>Halobacteriales</taxon>
        <taxon>Haladaptataceae</taxon>
        <taxon>Haladaptatus</taxon>
    </lineage>
</organism>
<dbReference type="Gene3D" id="3.30.450.20">
    <property type="entry name" value="PAS domain"/>
    <property type="match status" value="2"/>
</dbReference>
<evidence type="ECO:0000256" key="5">
    <source>
        <dbReference type="ARBA" id="ARBA00022777"/>
    </source>
</evidence>
<dbReference type="AlphaFoldDB" id="A0A1M6YT83"/>
<dbReference type="InterPro" id="IPR036097">
    <property type="entry name" value="HisK_dim/P_sf"/>
</dbReference>
<sequence length="739" mass="82509">MMDDIRVLFVDPLSDAGVFPDRLADAIDYLSVVEARTTDEALDVLSERRIDCVISAYALPDSDGIELLHAVRQTRLNLPYILCTESGSEKIASRAISAGVTEYLRAGDTDPETLAKRVERIVSPSETSGTDRRFNHYRSIVQAMGDGVYTLDTNGRMTAVNDTLVDISGYERDELVGEHISMLLDDEDVERGDELIRGLIRDNDAVGQLQATLHTVDGRTVPCEARIGLLTHNDVFRGTVGVFRSIEEHEHVKKELRDEKRRIEELHEVASEMESCQTADEICDLTVDAAESILQFDICGVDLIEDDHFVPTAISTGMTNDGYSKLRTNEGIAGKTHQNNETYVIDDVREESDAVPAQAEYRSLLSVPVGDEGIFQAGSRDVASFDHDDAELAELLVSHTAEALRRISSQTALRESEEKYRTLVEQSHDAIYIYRNDSFEFINQRVCDLTGYTRDELMEMEIWDLIHPDDREEVKHIASGRSRGEHSPHYEARVETKHGDIRHIEFSVRIITYEGKHAHLGSARDVTGRKKRKQELKRQNERLEEFASVISHDLRNPLNVAQGHLELAKERGEDRHFEKSESALDRMESLIADLLTLARQGQVVSETEPVELPTIVRQAWSNVETGDRTLIVDTLGTVDADPGRLQELFENLFRNAVEHAGDETTVRVGELADGFYVEDDGPGIPPEERDAVFEHGHTTAKSGSGLGLSIVKGIANAHGWSISVSDGSDGGARFRIRRS</sequence>
<accession>A0A1M6YT83</accession>
<dbReference type="InterPro" id="IPR052162">
    <property type="entry name" value="Sensor_kinase/Photoreceptor"/>
</dbReference>
<feature type="domain" description="PAS" evidence="10">
    <location>
        <begin position="133"/>
        <end position="203"/>
    </location>
</feature>
<keyword evidence="3" id="KW-0597">Phosphoprotein</keyword>
<dbReference type="Gene3D" id="3.40.50.2300">
    <property type="match status" value="1"/>
</dbReference>
<dbReference type="InterPro" id="IPR029016">
    <property type="entry name" value="GAF-like_dom_sf"/>
</dbReference>
<evidence type="ECO:0000259" key="8">
    <source>
        <dbReference type="PROSITE" id="PS50109"/>
    </source>
</evidence>
<dbReference type="Proteomes" id="UP000184203">
    <property type="component" value="Unassembled WGS sequence"/>
</dbReference>
<dbReference type="EC" id="2.7.13.3" evidence="2"/>
<dbReference type="SUPFAM" id="SSF47384">
    <property type="entry name" value="Homodimeric domain of signal transducing histidine kinase"/>
    <property type="match status" value="1"/>
</dbReference>
<dbReference type="GO" id="GO:0000155">
    <property type="term" value="F:phosphorelay sensor kinase activity"/>
    <property type="evidence" value="ECO:0007669"/>
    <property type="project" value="InterPro"/>
</dbReference>
<dbReference type="Gene3D" id="3.30.565.10">
    <property type="entry name" value="Histidine kinase-like ATPase, C-terminal domain"/>
    <property type="match status" value="1"/>
</dbReference>
<dbReference type="PANTHER" id="PTHR43304">
    <property type="entry name" value="PHYTOCHROME-LIKE PROTEIN CPH1"/>
    <property type="match status" value="1"/>
</dbReference>
<dbReference type="SMART" id="SM00448">
    <property type="entry name" value="REC"/>
    <property type="match status" value="1"/>
</dbReference>
<evidence type="ECO:0000259" key="9">
    <source>
        <dbReference type="PROSITE" id="PS50110"/>
    </source>
</evidence>
<dbReference type="SMART" id="SM00091">
    <property type="entry name" value="PAS"/>
    <property type="match status" value="2"/>
</dbReference>
<dbReference type="InterPro" id="IPR013767">
    <property type="entry name" value="PAS_fold"/>
</dbReference>
<feature type="coiled-coil region" evidence="7">
    <location>
        <begin position="246"/>
        <end position="273"/>
    </location>
</feature>
<comment type="caution">
    <text evidence="6">Lacks conserved residue(s) required for the propagation of feature annotation.</text>
</comment>
<dbReference type="Gene3D" id="3.30.450.40">
    <property type="match status" value="1"/>
</dbReference>
<dbReference type="SMART" id="SM00387">
    <property type="entry name" value="HATPase_c"/>
    <property type="match status" value="1"/>
</dbReference>
<feature type="domain" description="Response regulatory" evidence="9">
    <location>
        <begin position="6"/>
        <end position="121"/>
    </location>
</feature>
<keyword evidence="4" id="KW-0808">Transferase</keyword>
<proteinExistence type="predicted"/>
<dbReference type="SMART" id="SM00086">
    <property type="entry name" value="PAC"/>
    <property type="match status" value="2"/>
</dbReference>
<dbReference type="InterPro" id="IPR003661">
    <property type="entry name" value="HisK_dim/P_dom"/>
</dbReference>
<gene>
    <name evidence="12" type="ORF">SAMN05444342_3287</name>
</gene>
<dbReference type="CDD" id="cd00075">
    <property type="entry name" value="HATPase"/>
    <property type="match status" value="1"/>
</dbReference>
<evidence type="ECO:0000313" key="13">
    <source>
        <dbReference type="Proteomes" id="UP000184203"/>
    </source>
</evidence>
<dbReference type="PROSITE" id="PS50112">
    <property type="entry name" value="PAS"/>
    <property type="match status" value="2"/>
</dbReference>
<dbReference type="PROSITE" id="PS50110">
    <property type="entry name" value="RESPONSE_REGULATORY"/>
    <property type="match status" value="1"/>
</dbReference>
<name>A0A1M6YT83_HALPU</name>
<dbReference type="Pfam" id="PF13185">
    <property type="entry name" value="GAF_2"/>
    <property type="match status" value="1"/>
</dbReference>
<dbReference type="PROSITE" id="PS50113">
    <property type="entry name" value="PAC"/>
    <property type="match status" value="1"/>
</dbReference>
<evidence type="ECO:0000256" key="2">
    <source>
        <dbReference type="ARBA" id="ARBA00012438"/>
    </source>
</evidence>
<dbReference type="PRINTS" id="PR00344">
    <property type="entry name" value="BCTRLSENSOR"/>
</dbReference>
<evidence type="ECO:0000259" key="11">
    <source>
        <dbReference type="PROSITE" id="PS50113"/>
    </source>
</evidence>
<evidence type="ECO:0000256" key="1">
    <source>
        <dbReference type="ARBA" id="ARBA00000085"/>
    </source>
</evidence>
<dbReference type="InterPro" id="IPR013655">
    <property type="entry name" value="PAS_fold_3"/>
</dbReference>
<dbReference type="InterPro" id="IPR003594">
    <property type="entry name" value="HATPase_dom"/>
</dbReference>
<keyword evidence="13" id="KW-1185">Reference proteome</keyword>
<comment type="catalytic activity">
    <reaction evidence="1">
        <text>ATP + protein L-histidine = ADP + protein N-phospho-L-histidine.</text>
        <dbReference type="EC" id="2.7.13.3"/>
    </reaction>
</comment>
<evidence type="ECO:0000256" key="6">
    <source>
        <dbReference type="PROSITE-ProRule" id="PRU00169"/>
    </source>
</evidence>
<dbReference type="Gene3D" id="1.10.287.130">
    <property type="match status" value="1"/>
</dbReference>
<dbReference type="CDD" id="cd00082">
    <property type="entry name" value="HisKA"/>
    <property type="match status" value="1"/>
</dbReference>
<dbReference type="InterPro" id="IPR036890">
    <property type="entry name" value="HATPase_C_sf"/>
</dbReference>
<dbReference type="Pfam" id="PF02518">
    <property type="entry name" value="HATPase_c"/>
    <property type="match status" value="1"/>
</dbReference>
<dbReference type="Pfam" id="PF08447">
    <property type="entry name" value="PAS_3"/>
    <property type="match status" value="1"/>
</dbReference>
<dbReference type="Pfam" id="PF00989">
    <property type="entry name" value="PAS"/>
    <property type="match status" value="1"/>
</dbReference>